<gene>
    <name evidence="1" type="ORF">UFOVP1_18</name>
</gene>
<organism evidence="1">
    <name type="scientific">uncultured Caudovirales phage</name>
    <dbReference type="NCBI Taxonomy" id="2100421"/>
    <lineage>
        <taxon>Viruses</taxon>
        <taxon>Duplodnaviria</taxon>
        <taxon>Heunggongvirae</taxon>
        <taxon>Uroviricota</taxon>
        <taxon>Caudoviricetes</taxon>
        <taxon>Peduoviridae</taxon>
        <taxon>Maltschvirus</taxon>
        <taxon>Maltschvirus maltsch</taxon>
    </lineage>
</organism>
<evidence type="ECO:0000313" key="1">
    <source>
        <dbReference type="EMBL" id="CAB4120887.1"/>
    </source>
</evidence>
<protein>
    <submittedName>
        <fullName evidence="1">Uncharacterized protein</fullName>
    </submittedName>
</protein>
<reference evidence="1" key="1">
    <citation type="submission" date="2020-04" db="EMBL/GenBank/DDBJ databases">
        <authorList>
            <person name="Chiriac C."/>
            <person name="Salcher M."/>
            <person name="Ghai R."/>
            <person name="Kavagutti S V."/>
        </authorList>
    </citation>
    <scope>NUCLEOTIDE SEQUENCE</scope>
</reference>
<dbReference type="EMBL" id="LR796139">
    <property type="protein sequence ID" value="CAB4120887.1"/>
    <property type="molecule type" value="Genomic_DNA"/>
</dbReference>
<accession>A0A6J5KJ70</accession>
<name>A0A6J5KJ70_9CAUD</name>
<sequence length="73" mass="8389">MFGNRLRDERIENLLVTIREQAKRIASQTARVDELKALVYDLISKTTTTKQDIKTCTPVCPVQKKEAKKKAKK</sequence>
<proteinExistence type="predicted"/>